<keyword evidence="1 5" id="KW-0489">Methyltransferase</keyword>
<keyword evidence="2 5" id="KW-0808">Transferase</keyword>
<evidence type="ECO:0000313" key="6">
    <source>
        <dbReference type="Proteomes" id="UP000248326"/>
    </source>
</evidence>
<sequence>MTSRADLVSFLRRLQARRDFLPSEGTTFYRAAHLTETGGTFTLERAGEVGVLSLYSEFSPSAETTLAAACAEGLGLTAVYVKRRPQEAAKVANSERDALSPSEPIWGEALEEVTALEEGVPFLIRPGADLSIGLFSDMRPTRAWLASHAAGRVLNTFAYTCGFGVAAKLGDADGVKNVDASRKVLAWGQENYALSGLDAPDEDFIFGDVFDWLSRFAKREQLFDTVILDPPSFARNEGRVWRSERDYGELVTLARRVVSPGGRIVACTNHAGVSERDFERTVRQALGEAVLEARFGAGVDYPNAAHLKVLVFEVTAADAKAR</sequence>
<feature type="domain" description="S-adenosylmethionine-dependent methyltransferase" evidence="4">
    <location>
        <begin position="100"/>
        <end position="312"/>
    </location>
</feature>
<dbReference type="EMBL" id="QJSX01000002">
    <property type="protein sequence ID" value="PYE55719.1"/>
    <property type="molecule type" value="Genomic_DNA"/>
</dbReference>
<dbReference type="InterPro" id="IPR019614">
    <property type="entry name" value="SAM-dep_methyl-trfase"/>
</dbReference>
<evidence type="ECO:0000259" key="4">
    <source>
        <dbReference type="Pfam" id="PF10672"/>
    </source>
</evidence>
<keyword evidence="3" id="KW-0949">S-adenosyl-L-methionine</keyword>
<dbReference type="Proteomes" id="UP000248326">
    <property type="component" value="Unassembled WGS sequence"/>
</dbReference>
<dbReference type="GO" id="GO:0008168">
    <property type="term" value="F:methyltransferase activity"/>
    <property type="evidence" value="ECO:0007669"/>
    <property type="project" value="UniProtKB-KW"/>
</dbReference>
<dbReference type="SUPFAM" id="SSF53335">
    <property type="entry name" value="S-adenosyl-L-methionine-dependent methyltransferases"/>
    <property type="match status" value="1"/>
</dbReference>
<comment type="caution">
    <text evidence="5">The sequence shown here is derived from an EMBL/GenBank/DDBJ whole genome shotgun (WGS) entry which is preliminary data.</text>
</comment>
<evidence type="ECO:0000256" key="1">
    <source>
        <dbReference type="ARBA" id="ARBA00022603"/>
    </source>
</evidence>
<proteinExistence type="predicted"/>
<dbReference type="RefSeq" id="WP_110885279.1">
    <property type="nucleotide sequence ID" value="NZ_QJSX01000002.1"/>
</dbReference>
<dbReference type="Gene3D" id="3.40.50.150">
    <property type="entry name" value="Vaccinia Virus protein VP39"/>
    <property type="match status" value="1"/>
</dbReference>
<name>A0A318SA17_9DEIO</name>
<dbReference type="Pfam" id="PF10672">
    <property type="entry name" value="Methyltrans_SAM"/>
    <property type="match status" value="1"/>
</dbReference>
<protein>
    <submittedName>
        <fullName evidence="5">23S rRNA (Cytosine1962-C5)-methyltransferase</fullName>
    </submittedName>
</protein>
<dbReference type="GO" id="GO:0032259">
    <property type="term" value="P:methylation"/>
    <property type="evidence" value="ECO:0007669"/>
    <property type="project" value="UniProtKB-KW"/>
</dbReference>
<dbReference type="OrthoDB" id="9805492at2"/>
<evidence type="ECO:0000256" key="2">
    <source>
        <dbReference type="ARBA" id="ARBA00022679"/>
    </source>
</evidence>
<organism evidence="5 6">
    <name type="scientific">Deinococcus yavapaiensis KR-236</name>
    <dbReference type="NCBI Taxonomy" id="694435"/>
    <lineage>
        <taxon>Bacteria</taxon>
        <taxon>Thermotogati</taxon>
        <taxon>Deinococcota</taxon>
        <taxon>Deinococci</taxon>
        <taxon>Deinococcales</taxon>
        <taxon>Deinococcaceae</taxon>
        <taxon>Deinococcus</taxon>
    </lineage>
</organism>
<evidence type="ECO:0000313" key="5">
    <source>
        <dbReference type="EMBL" id="PYE55719.1"/>
    </source>
</evidence>
<evidence type="ECO:0000256" key="3">
    <source>
        <dbReference type="ARBA" id="ARBA00022691"/>
    </source>
</evidence>
<dbReference type="AlphaFoldDB" id="A0A318SA17"/>
<dbReference type="PANTHER" id="PTHR43042">
    <property type="entry name" value="SAM-DEPENDENT METHYLTRANSFERASE"/>
    <property type="match status" value="1"/>
</dbReference>
<dbReference type="PANTHER" id="PTHR43042:SF3">
    <property type="entry name" value="RIBOSOMAL RNA LARGE SUBUNIT METHYLTRANSFERASE YWBD-RELATED"/>
    <property type="match status" value="1"/>
</dbReference>
<reference evidence="5 6" key="1">
    <citation type="submission" date="2018-06" db="EMBL/GenBank/DDBJ databases">
        <title>Genomic Encyclopedia of Type Strains, Phase IV (KMG-IV): sequencing the most valuable type-strain genomes for metagenomic binning, comparative biology and taxonomic classification.</title>
        <authorList>
            <person name="Goeker M."/>
        </authorList>
    </citation>
    <scope>NUCLEOTIDE SEQUENCE [LARGE SCALE GENOMIC DNA]</scope>
    <source>
        <strain evidence="5 6">DSM 18048</strain>
    </source>
</reference>
<dbReference type="InterPro" id="IPR029063">
    <property type="entry name" value="SAM-dependent_MTases_sf"/>
</dbReference>
<keyword evidence="6" id="KW-1185">Reference proteome</keyword>
<gene>
    <name evidence="5" type="ORF">DES52_10282</name>
</gene>
<accession>A0A318SA17</accession>